<name>A0ABT1HLE3_STRSD</name>
<accession>A0ABT1HLE3</accession>
<sequence>MSYTLDVYYHRDDERDSDEPTVVRTSAELDELLDYIAGHEQPNPPVLHARQRPTFGPLNQPDHQLKIDLDGAAQVGAISFMGDDPDRPGDEHAGAWVTTTDQPVRDAPVLYLDKHVPVVFPADAVLPLDVVRRAVHEFRKTGERPRCVRWQESDVF</sequence>
<dbReference type="RefSeq" id="WP_253667328.1">
    <property type="nucleotide sequence ID" value="NZ_JAMTCP010000001.1"/>
</dbReference>
<keyword evidence="2" id="KW-1185">Reference proteome</keyword>
<evidence type="ECO:0000313" key="2">
    <source>
        <dbReference type="Proteomes" id="UP001205311"/>
    </source>
</evidence>
<evidence type="ECO:0000313" key="1">
    <source>
        <dbReference type="EMBL" id="MCP2256318.1"/>
    </source>
</evidence>
<dbReference type="InterPro" id="IPR025680">
    <property type="entry name" value="DddI"/>
</dbReference>
<comment type="caution">
    <text evidence="1">The sequence shown here is derived from an EMBL/GenBank/DDBJ whole genome shotgun (WGS) entry which is preliminary data.</text>
</comment>
<dbReference type="Pfam" id="PF14430">
    <property type="entry name" value="Imm1"/>
    <property type="match status" value="1"/>
</dbReference>
<reference evidence="1 2" key="1">
    <citation type="submission" date="2022-06" db="EMBL/GenBank/DDBJ databases">
        <title>Genomic Encyclopedia of Archaeal and Bacterial Type Strains, Phase II (KMG-II): from individual species to whole genera.</title>
        <authorList>
            <person name="Goeker M."/>
        </authorList>
    </citation>
    <scope>NUCLEOTIDE SEQUENCE [LARGE SCALE GENOMIC DNA]</scope>
    <source>
        <strain evidence="1 2">DSM 40477</strain>
    </source>
</reference>
<dbReference type="EMBL" id="JAMTCP010000001">
    <property type="protein sequence ID" value="MCP2256318.1"/>
    <property type="molecule type" value="Genomic_DNA"/>
</dbReference>
<dbReference type="Proteomes" id="UP001205311">
    <property type="component" value="Unassembled WGS sequence"/>
</dbReference>
<organism evidence="1 2">
    <name type="scientific">Streptoalloteichus tenebrarius (strain ATCC 17920 / DSM 40477 / JCM 4838 / CBS 697.72 / NBRC 16177 / NCIMB 11028 / NRRL B-12390 / A12253. 1 / ISP 5477)</name>
    <name type="common">Streptomyces tenebrarius</name>
    <dbReference type="NCBI Taxonomy" id="1933"/>
    <lineage>
        <taxon>Bacteria</taxon>
        <taxon>Bacillati</taxon>
        <taxon>Actinomycetota</taxon>
        <taxon>Actinomycetes</taxon>
        <taxon>Pseudonocardiales</taxon>
        <taxon>Pseudonocardiaceae</taxon>
        <taxon>Streptoalloteichus</taxon>
    </lineage>
</organism>
<proteinExistence type="predicted"/>
<gene>
    <name evidence="1" type="ORF">LX15_000001</name>
</gene>
<protein>
    <submittedName>
        <fullName evidence="1">Immunity protein Imm1</fullName>
    </submittedName>
</protein>